<evidence type="ECO:0000313" key="1">
    <source>
        <dbReference type="EMBL" id="BAU28084.1"/>
    </source>
</evidence>
<dbReference type="Proteomes" id="UP000217696">
    <property type="component" value="Chromosome"/>
</dbReference>
<keyword evidence="2" id="KW-1185">Reference proteome</keyword>
<name>A0A0U4NH71_9BACL</name>
<dbReference type="OrthoDB" id="663332at2"/>
<organism evidence="1 2">
    <name type="scientific">Aneurinibacillus soli</name>
    <dbReference type="NCBI Taxonomy" id="1500254"/>
    <lineage>
        <taxon>Bacteria</taxon>
        <taxon>Bacillati</taxon>
        <taxon>Bacillota</taxon>
        <taxon>Bacilli</taxon>
        <taxon>Bacillales</taxon>
        <taxon>Paenibacillaceae</taxon>
        <taxon>Aneurinibacillus group</taxon>
        <taxon>Aneurinibacillus</taxon>
    </lineage>
</organism>
<dbReference type="EMBL" id="AP017312">
    <property type="protein sequence ID" value="BAU28084.1"/>
    <property type="molecule type" value="Genomic_DNA"/>
</dbReference>
<accession>A0A0U4NH71</accession>
<gene>
    <name evidence="1" type="ORF">CB4_02258</name>
</gene>
<dbReference type="InterPro" id="IPR011493">
    <property type="entry name" value="GLUG"/>
</dbReference>
<protein>
    <submittedName>
        <fullName evidence="1">The GLUG motif protein</fullName>
    </submittedName>
</protein>
<dbReference type="RefSeq" id="WP_096465870.1">
    <property type="nucleotide sequence ID" value="NZ_AP017312.1"/>
</dbReference>
<dbReference type="AlphaFoldDB" id="A0A0U4NH71"/>
<sequence>MPDHTNRQAGSITFSLILLICVTIISLSLLPFLSGENLRTKRTEVLAGVEASGKAAAEYIAYSIKKQLNKSKNIKLVVDPKTGTAFFPSTISLVSDTFLIGTLQPNVNAITSFLGHKQNVIEIEQQEVPSFPPLFGPVQDGLLYRYPDIQISFVLQSDTESYHSRASVILRNLAFQKNGMDSAQLQDTYTVSIENWELKNTALTLHSFTCSDVPEGWKCISSADDVRKIGTSSDMPLDGKYFQINDINLSSISEWTPIGTESAPFTGSYNGNSFVINSLTINQPTHTNQGLFGYVSGGTITNVQLENVHIIAKENAGGLIGTAASASLVRNSTVTGYDPSIININGEKGLGGLIGLQKEKSLTDQCYASVGVKGADHAGGLIGENHASTVIQSHASGKVEVIYNGSYTSGTQFSGGLVGGNNESGLVSHCYADTEVYTTTGKGGGLVGGNRYSTIQYSHASGSVSASDTAGGLVGYGENSLIHNSYSTGAVTVRDHYAGGLVGFQKYGSSIYDSYASGTVRGGGDYIGGLVGAQYGNYMGGSVIENTYASGRVEGRSYVGGLLGYAGDGASEAQLSSIRRSYALNSSVSGTSHIGKIVGAALNSSVTMTDLYCLSTMTGGHINYATSSITPEQAVTQAPYEAYTLWDFGNVWSIKANSYPALNP</sequence>
<reference evidence="1 2" key="1">
    <citation type="submission" date="2015-12" db="EMBL/GenBank/DDBJ databases">
        <title>Genome sequence of Aneurinibacillus soli.</title>
        <authorList>
            <person name="Lee J.S."/>
            <person name="Lee K.C."/>
            <person name="Kim K.K."/>
            <person name="Lee B.W."/>
        </authorList>
    </citation>
    <scope>NUCLEOTIDE SEQUENCE [LARGE SCALE GENOMIC DNA]</scope>
    <source>
        <strain evidence="1 2">CB4</strain>
    </source>
</reference>
<proteinExistence type="predicted"/>
<dbReference type="Gene3D" id="2.160.20.110">
    <property type="match status" value="2"/>
</dbReference>
<dbReference type="KEGG" id="asoc:CB4_02258"/>
<evidence type="ECO:0000313" key="2">
    <source>
        <dbReference type="Proteomes" id="UP000217696"/>
    </source>
</evidence>
<dbReference type="Pfam" id="PF07581">
    <property type="entry name" value="Glug"/>
    <property type="match status" value="2"/>
</dbReference>